<evidence type="ECO:0000256" key="1">
    <source>
        <dbReference type="ARBA" id="ARBA00001947"/>
    </source>
</evidence>
<dbReference type="GO" id="GO:0005886">
    <property type="term" value="C:plasma membrane"/>
    <property type="evidence" value="ECO:0007669"/>
    <property type="project" value="UniProtKB-SubCell"/>
</dbReference>
<dbReference type="AlphaFoldDB" id="A0A3D8J6C2"/>
<evidence type="ECO:0000256" key="11">
    <source>
        <dbReference type="ARBA" id="ARBA00023049"/>
    </source>
</evidence>
<accession>A0A3D8J6C2</accession>
<gene>
    <name evidence="14" type="ORF">CQA57_05880</name>
</gene>
<dbReference type="EMBL" id="NXLX01000014">
    <property type="protein sequence ID" value="RDU72972.1"/>
    <property type="molecule type" value="Genomic_DNA"/>
</dbReference>
<evidence type="ECO:0000256" key="4">
    <source>
        <dbReference type="ARBA" id="ARBA00022475"/>
    </source>
</evidence>
<dbReference type="CDD" id="cd06158">
    <property type="entry name" value="S2P-M50_like_1"/>
    <property type="match status" value="1"/>
</dbReference>
<keyword evidence="4" id="KW-1003">Cell membrane</keyword>
<keyword evidence="12 13" id="KW-0472">Membrane</keyword>
<comment type="caution">
    <text evidence="14">The sequence shown here is derived from an EMBL/GenBank/DDBJ whole genome shotgun (WGS) entry which is preliminary data.</text>
</comment>
<feature type="transmembrane region" description="Helical" evidence="13">
    <location>
        <begin position="57"/>
        <end position="79"/>
    </location>
</feature>
<sequence>MSFSSIDVIKLSCSVLAFLIAIIGHEIMHGYVAKYYGDDTASLEGRLSLNPIKHIDIIGSIILPLMLFVAQAPFLFGWAKPVPVAMDRILRNHGYMPAVYVSLAGIFYNLALALVASVILRECGSLDIDDFFSSLCIFFLYQLVIYNVVLGIFNLWPIPPLDGSQALLFLSLKFGFENIVNFLAKIQNIGILLIFLILATPLSKIFFYPINFLLKFLLF</sequence>
<name>A0A3D8J6C2_9HELI</name>
<evidence type="ECO:0000256" key="2">
    <source>
        <dbReference type="ARBA" id="ARBA00004651"/>
    </source>
</evidence>
<feature type="transmembrane region" description="Helical" evidence="13">
    <location>
        <begin position="99"/>
        <end position="120"/>
    </location>
</feature>
<feature type="transmembrane region" description="Helical" evidence="13">
    <location>
        <begin position="191"/>
        <end position="210"/>
    </location>
</feature>
<dbReference type="GO" id="GO:0008237">
    <property type="term" value="F:metallopeptidase activity"/>
    <property type="evidence" value="ECO:0007669"/>
    <property type="project" value="UniProtKB-KW"/>
</dbReference>
<dbReference type="OrthoDB" id="9800627at2"/>
<dbReference type="GO" id="GO:0006508">
    <property type="term" value="P:proteolysis"/>
    <property type="evidence" value="ECO:0007669"/>
    <property type="project" value="UniProtKB-KW"/>
</dbReference>
<evidence type="ECO:0000256" key="7">
    <source>
        <dbReference type="ARBA" id="ARBA00022723"/>
    </source>
</evidence>
<evidence type="ECO:0000256" key="12">
    <source>
        <dbReference type="ARBA" id="ARBA00023136"/>
    </source>
</evidence>
<feature type="transmembrane region" description="Helical" evidence="13">
    <location>
        <begin position="132"/>
        <end position="153"/>
    </location>
</feature>
<proteinExistence type="inferred from homology"/>
<comment type="cofactor">
    <cofactor evidence="1">
        <name>Zn(2+)</name>
        <dbReference type="ChEBI" id="CHEBI:29105"/>
    </cofactor>
</comment>
<keyword evidence="15" id="KW-1185">Reference proteome</keyword>
<dbReference type="PANTHER" id="PTHR35864:SF1">
    <property type="entry name" value="ZINC METALLOPROTEASE YWHC-RELATED"/>
    <property type="match status" value="1"/>
</dbReference>
<evidence type="ECO:0000256" key="13">
    <source>
        <dbReference type="SAM" id="Phobius"/>
    </source>
</evidence>
<keyword evidence="6 13" id="KW-0812">Transmembrane</keyword>
<evidence type="ECO:0000256" key="3">
    <source>
        <dbReference type="ARBA" id="ARBA00007931"/>
    </source>
</evidence>
<keyword evidence="9" id="KW-0862">Zinc</keyword>
<evidence type="ECO:0000256" key="6">
    <source>
        <dbReference type="ARBA" id="ARBA00022692"/>
    </source>
</evidence>
<dbReference type="Proteomes" id="UP000256695">
    <property type="component" value="Unassembled WGS sequence"/>
</dbReference>
<evidence type="ECO:0000313" key="14">
    <source>
        <dbReference type="EMBL" id="RDU72972.1"/>
    </source>
</evidence>
<evidence type="ECO:0000313" key="15">
    <source>
        <dbReference type="Proteomes" id="UP000256695"/>
    </source>
</evidence>
<dbReference type="InterPro" id="IPR044537">
    <property type="entry name" value="Rip2-like"/>
</dbReference>
<comment type="similarity">
    <text evidence="3">Belongs to the peptidase M50B family.</text>
</comment>
<feature type="transmembrane region" description="Helical" evidence="13">
    <location>
        <begin position="15"/>
        <end position="36"/>
    </location>
</feature>
<keyword evidence="10 13" id="KW-1133">Transmembrane helix</keyword>
<dbReference type="InterPro" id="IPR052348">
    <property type="entry name" value="Metallopeptidase_M50B"/>
</dbReference>
<keyword evidence="11" id="KW-0482">Metalloprotease</keyword>
<evidence type="ECO:0000256" key="5">
    <source>
        <dbReference type="ARBA" id="ARBA00022670"/>
    </source>
</evidence>
<dbReference type="RefSeq" id="WP_115579306.1">
    <property type="nucleotide sequence ID" value="NZ_NXLX01000014.1"/>
</dbReference>
<keyword evidence="5 14" id="KW-0645">Protease</keyword>
<organism evidence="14 15">
    <name type="scientific">Helicobacter anseris</name>
    <dbReference type="NCBI Taxonomy" id="375926"/>
    <lineage>
        <taxon>Bacteria</taxon>
        <taxon>Pseudomonadati</taxon>
        <taxon>Campylobacterota</taxon>
        <taxon>Epsilonproteobacteria</taxon>
        <taxon>Campylobacterales</taxon>
        <taxon>Helicobacteraceae</taxon>
        <taxon>Helicobacter</taxon>
    </lineage>
</organism>
<keyword evidence="8" id="KW-0378">Hydrolase</keyword>
<evidence type="ECO:0000256" key="9">
    <source>
        <dbReference type="ARBA" id="ARBA00022833"/>
    </source>
</evidence>
<protein>
    <submittedName>
        <fullName evidence="14">Site-2 protease family protein</fullName>
    </submittedName>
</protein>
<reference evidence="14 15" key="1">
    <citation type="submission" date="2018-04" db="EMBL/GenBank/DDBJ databases">
        <title>Novel Campyloabacter and Helicobacter Species and Strains.</title>
        <authorList>
            <person name="Mannion A.J."/>
            <person name="Shen Z."/>
            <person name="Fox J.G."/>
        </authorList>
    </citation>
    <scope>NUCLEOTIDE SEQUENCE [LARGE SCALE GENOMIC DNA]</scope>
    <source>
        <strain evidence="14 15">MIT 04-9362</strain>
    </source>
</reference>
<evidence type="ECO:0000256" key="8">
    <source>
        <dbReference type="ARBA" id="ARBA00022801"/>
    </source>
</evidence>
<dbReference type="GO" id="GO:0046872">
    <property type="term" value="F:metal ion binding"/>
    <property type="evidence" value="ECO:0007669"/>
    <property type="project" value="UniProtKB-KW"/>
</dbReference>
<dbReference type="PANTHER" id="PTHR35864">
    <property type="entry name" value="ZINC METALLOPROTEASE MJ0611-RELATED"/>
    <property type="match status" value="1"/>
</dbReference>
<keyword evidence="7" id="KW-0479">Metal-binding</keyword>
<comment type="subcellular location">
    <subcellularLocation>
        <location evidence="2">Cell membrane</location>
        <topology evidence="2">Multi-pass membrane protein</topology>
    </subcellularLocation>
</comment>
<evidence type="ECO:0000256" key="10">
    <source>
        <dbReference type="ARBA" id="ARBA00022989"/>
    </source>
</evidence>